<dbReference type="Gene3D" id="1.25.10.10">
    <property type="entry name" value="Leucine-rich Repeat Variant"/>
    <property type="match status" value="3"/>
</dbReference>
<sequence length="524" mass="58305">MFNYKNSTNIGEFLDSLKIILKLVENEKDAVIKAGAVPYIVKLFDDIHLEPVAIFMISDLSFTDNKQSIQILIESGCILPLIKRMNSNNLRIRNTSAMTLVNIRLKSDETFHNYIDAKLLPCLLEILKSSAVPQQIHALSVIYDLTRHQQLDAIPIFAKLPNSSYPDICSLGGLTIVKHATVKYPLNKAIIQAGALPHLINFLNSSDQILCNISLKILTNICSGSIDLVQAVIDAKAIPALINLLNSTNLETCCRATMVLHNITNETKNQAQTVITAGATPHLIRQIYLPDEDIRYASLWALKNITHYCTVQQCHEILEADIISAVLPFLTASENFEIEALIIFYNLTFIFPNIFIPGIFEPLIKKLDSKDSRICSFALLTLANMVYGNYESLQVFIQADGINAVIKLLESEDIEISTTTLKILYKIASGTSEDRQVVLESDAILELTKLLKSPDPDIHDLTSNILNILETNSSNDTEFVPNLNGTCVEAQISKCTDKNPTDEEMPSTILQQSDTTKNLKETDL</sequence>
<proteinExistence type="inferred from homology"/>
<name>A0A914ZB51_9BILA</name>
<dbReference type="AlphaFoldDB" id="A0A914ZB51"/>
<dbReference type="InterPro" id="IPR016024">
    <property type="entry name" value="ARM-type_fold"/>
</dbReference>
<evidence type="ECO:0000256" key="4">
    <source>
        <dbReference type="PROSITE-ProRule" id="PRU00259"/>
    </source>
</evidence>
<dbReference type="PANTHER" id="PTHR23316">
    <property type="entry name" value="IMPORTIN ALPHA"/>
    <property type="match status" value="1"/>
</dbReference>
<dbReference type="SUPFAM" id="SSF48371">
    <property type="entry name" value="ARM repeat"/>
    <property type="match status" value="1"/>
</dbReference>
<feature type="repeat" description="ARM" evidence="4">
    <location>
        <begin position="400"/>
        <end position="442"/>
    </location>
</feature>
<dbReference type="Proteomes" id="UP000887577">
    <property type="component" value="Unplaced"/>
</dbReference>
<organism evidence="5 6">
    <name type="scientific">Panagrolaimus superbus</name>
    <dbReference type="NCBI Taxonomy" id="310955"/>
    <lineage>
        <taxon>Eukaryota</taxon>
        <taxon>Metazoa</taxon>
        <taxon>Ecdysozoa</taxon>
        <taxon>Nematoda</taxon>
        <taxon>Chromadorea</taxon>
        <taxon>Rhabditida</taxon>
        <taxon>Tylenchina</taxon>
        <taxon>Panagrolaimomorpha</taxon>
        <taxon>Panagrolaimoidea</taxon>
        <taxon>Panagrolaimidae</taxon>
        <taxon>Panagrolaimus</taxon>
    </lineage>
</organism>
<evidence type="ECO:0000256" key="2">
    <source>
        <dbReference type="ARBA" id="ARBA00022448"/>
    </source>
</evidence>
<evidence type="ECO:0000256" key="1">
    <source>
        <dbReference type="ARBA" id="ARBA00010394"/>
    </source>
</evidence>
<dbReference type="WBParaSite" id="PSU_v2.g9885.t1">
    <property type="protein sequence ID" value="PSU_v2.g9885.t1"/>
    <property type="gene ID" value="PSU_v2.g9885"/>
</dbReference>
<feature type="repeat" description="ARM" evidence="4">
    <location>
        <begin position="236"/>
        <end position="278"/>
    </location>
</feature>
<dbReference type="Pfam" id="PF00514">
    <property type="entry name" value="Arm"/>
    <property type="match status" value="3"/>
</dbReference>
<evidence type="ECO:0000313" key="5">
    <source>
        <dbReference type="Proteomes" id="UP000887577"/>
    </source>
</evidence>
<keyword evidence="2" id="KW-0813">Transport</keyword>
<keyword evidence="3" id="KW-0653">Protein transport</keyword>
<dbReference type="InterPro" id="IPR000225">
    <property type="entry name" value="Armadillo"/>
</dbReference>
<reference evidence="6" key="1">
    <citation type="submission" date="2022-11" db="UniProtKB">
        <authorList>
            <consortium name="WormBaseParasite"/>
        </authorList>
    </citation>
    <scope>IDENTIFICATION</scope>
</reference>
<evidence type="ECO:0000313" key="6">
    <source>
        <dbReference type="WBParaSite" id="PSU_v2.g9885.t1"/>
    </source>
</evidence>
<protein>
    <submittedName>
        <fullName evidence="6">Importin subunit alpha</fullName>
    </submittedName>
</protein>
<comment type="similarity">
    <text evidence="1">Belongs to the importin alpha family.</text>
</comment>
<evidence type="ECO:0000256" key="3">
    <source>
        <dbReference type="ARBA" id="ARBA00022927"/>
    </source>
</evidence>
<keyword evidence="5" id="KW-1185">Reference proteome</keyword>
<accession>A0A914ZB51</accession>
<dbReference type="GO" id="GO:0015031">
    <property type="term" value="P:protein transport"/>
    <property type="evidence" value="ECO:0007669"/>
    <property type="project" value="UniProtKB-KW"/>
</dbReference>
<dbReference type="PROSITE" id="PS50176">
    <property type="entry name" value="ARM_REPEAT"/>
    <property type="match status" value="2"/>
</dbReference>
<dbReference type="SMART" id="SM00185">
    <property type="entry name" value="ARM"/>
    <property type="match status" value="9"/>
</dbReference>
<dbReference type="InterPro" id="IPR011989">
    <property type="entry name" value="ARM-like"/>
</dbReference>